<accession>A0A316YFV1</accession>
<evidence type="ECO:0000313" key="3">
    <source>
        <dbReference type="EMBL" id="PWN86983.1"/>
    </source>
</evidence>
<feature type="compositionally biased region" description="Acidic residues" evidence="1">
    <location>
        <begin position="630"/>
        <end position="647"/>
    </location>
</feature>
<keyword evidence="4" id="KW-1185">Reference proteome</keyword>
<feature type="compositionally biased region" description="Gly residues" evidence="1">
    <location>
        <begin position="10"/>
        <end position="19"/>
    </location>
</feature>
<feature type="region of interest" description="Disordered" evidence="1">
    <location>
        <begin position="626"/>
        <end position="655"/>
    </location>
</feature>
<dbReference type="GO" id="GO:0005634">
    <property type="term" value="C:nucleus"/>
    <property type="evidence" value="ECO:0007669"/>
    <property type="project" value="TreeGrafter"/>
</dbReference>
<feature type="compositionally biased region" description="Low complexity" evidence="1">
    <location>
        <begin position="284"/>
        <end position="301"/>
    </location>
</feature>
<dbReference type="GO" id="GO:0000492">
    <property type="term" value="P:box C/D snoRNP assembly"/>
    <property type="evidence" value="ECO:0007669"/>
    <property type="project" value="TreeGrafter"/>
</dbReference>
<dbReference type="AlphaFoldDB" id="A0A316YFV1"/>
<feature type="region of interest" description="Disordered" evidence="1">
    <location>
        <begin position="167"/>
        <end position="319"/>
    </location>
</feature>
<dbReference type="GO" id="GO:0003723">
    <property type="term" value="F:RNA binding"/>
    <property type="evidence" value="ECO:0007669"/>
    <property type="project" value="InterPro"/>
</dbReference>
<evidence type="ECO:0000256" key="1">
    <source>
        <dbReference type="SAM" id="MobiDB-lite"/>
    </source>
</evidence>
<proteinExistence type="predicted"/>
<dbReference type="InterPro" id="IPR019496">
    <property type="entry name" value="NUFIP1_cons_dom"/>
</dbReference>
<dbReference type="STRING" id="215250.A0A316YFV1"/>
<feature type="region of interest" description="Disordered" evidence="1">
    <location>
        <begin position="356"/>
        <end position="469"/>
    </location>
</feature>
<feature type="compositionally biased region" description="Basic and acidic residues" evidence="1">
    <location>
        <begin position="418"/>
        <end position="434"/>
    </location>
</feature>
<dbReference type="RefSeq" id="XP_025374181.1">
    <property type="nucleotide sequence ID" value="XM_025525354.1"/>
</dbReference>
<dbReference type="Proteomes" id="UP000245768">
    <property type="component" value="Unassembled WGS sequence"/>
</dbReference>
<gene>
    <name evidence="3" type="ORF">FA10DRAFT_304412</name>
</gene>
<dbReference type="PANTHER" id="PTHR13309">
    <property type="entry name" value="NUCLEAR FRAGILE X MENTAL RETARDATION PROTEIN INTERACTING PROTEIN 1"/>
    <property type="match status" value="1"/>
</dbReference>
<evidence type="ECO:0000313" key="4">
    <source>
        <dbReference type="Proteomes" id="UP000245768"/>
    </source>
</evidence>
<feature type="compositionally biased region" description="Basic and acidic residues" evidence="1">
    <location>
        <begin position="379"/>
        <end position="410"/>
    </location>
</feature>
<dbReference type="PANTHER" id="PTHR13309:SF0">
    <property type="entry name" value="FMR1-INTERACTING PROTEIN NUFIP1"/>
    <property type="match status" value="1"/>
</dbReference>
<feature type="compositionally biased region" description="Basic and acidic residues" evidence="1">
    <location>
        <begin position="167"/>
        <end position="197"/>
    </location>
</feature>
<dbReference type="OrthoDB" id="18412at2759"/>
<feature type="compositionally biased region" description="Basic and acidic residues" evidence="1">
    <location>
        <begin position="308"/>
        <end position="319"/>
    </location>
</feature>
<feature type="compositionally biased region" description="Basic and acidic residues" evidence="1">
    <location>
        <begin position="137"/>
        <end position="150"/>
    </location>
</feature>
<organism evidence="3 4">
    <name type="scientific">Acaromyces ingoldii</name>
    <dbReference type="NCBI Taxonomy" id="215250"/>
    <lineage>
        <taxon>Eukaryota</taxon>
        <taxon>Fungi</taxon>
        <taxon>Dikarya</taxon>
        <taxon>Basidiomycota</taxon>
        <taxon>Ustilaginomycotina</taxon>
        <taxon>Exobasidiomycetes</taxon>
        <taxon>Exobasidiales</taxon>
        <taxon>Cryptobasidiaceae</taxon>
        <taxon>Acaromyces</taxon>
    </lineage>
</organism>
<dbReference type="GeneID" id="37047270"/>
<feature type="compositionally biased region" description="Low complexity" evidence="1">
    <location>
        <begin position="34"/>
        <end position="43"/>
    </location>
</feature>
<dbReference type="EMBL" id="KZ819641">
    <property type="protein sequence ID" value="PWN86983.1"/>
    <property type="molecule type" value="Genomic_DNA"/>
</dbReference>
<sequence length="678" mass="75304">MYGYRERDGAGAGAGAGRGRGGRGRGRGGGGGSSSHSNRAGAAPETGQTGHLVCGHALASSSSGSPSSSPTCQWRTSSALALTFHRADRHLVYPPGGKAELDRMDPLLDEERRKRARASRRPGPPATAAAAIQNEGPEVREGEGEEEGVRIEGLSIRLDSDELVRKWTAERRKRWPTDERVRRRIAESWADEGRRELQQQQRRQRGQWQENKDTTTMKRAAGAKSAEDASDDDEESSSEDEESSSESSSSDDDDDDDDSSGSDMDPVKDAVSSKVDPSLAQPTPREAPLRAQQQQQQQQQQRPRKRPREAPRNPFEPRHLLRALLSSEIDRHVDAVAQVIRFLVRNGFLRGVEQREGQAAEQARRRPVLVADGGGEQVTEAKQDHEQSEKEDQNNNEQDKQDKEKEQEEKEQGEEEQEREKKERHEEEEREHPLGRPLFDGALATATAADSQRRGLFRPPSPRLRGLDTLAMPPEPDALVLMDPLRAADPKLLPHQDLYRLACDAPLRALLSTPDRALLEAARLRGDDAPCDAGLVRALTTLDALPSLQHRTSALELILGVSQQSRVHAHQLAPTHVRRDHQPSLSARRIIGEVELFRLGLRVGPREVDVIKRLAARISHVVGDGPRFELDEDDGMPDDDGGSNDEAEQAKRRMEARLQAWSKEADWRDSMRKLGLDL</sequence>
<feature type="compositionally biased region" description="Basic and acidic residues" evidence="1">
    <location>
        <begin position="99"/>
        <end position="113"/>
    </location>
</feature>
<evidence type="ECO:0000259" key="2">
    <source>
        <dbReference type="Pfam" id="PF10453"/>
    </source>
</evidence>
<feature type="compositionally biased region" description="Low complexity" evidence="1">
    <location>
        <begin position="60"/>
        <end position="70"/>
    </location>
</feature>
<dbReference type="InterPro" id="IPR039136">
    <property type="entry name" value="NUFIP1-like"/>
</dbReference>
<name>A0A316YFV1_9BASI</name>
<feature type="domain" description="FMR1-interacting protein 1 conserved" evidence="2">
    <location>
        <begin position="149"/>
        <end position="186"/>
    </location>
</feature>
<feature type="compositionally biased region" description="Acidic residues" evidence="1">
    <location>
        <begin position="228"/>
        <end position="260"/>
    </location>
</feature>
<dbReference type="Pfam" id="PF10453">
    <property type="entry name" value="NUFIP1"/>
    <property type="match status" value="1"/>
</dbReference>
<dbReference type="InParanoid" id="A0A316YFV1"/>
<feature type="region of interest" description="Disordered" evidence="1">
    <location>
        <begin position="1"/>
        <end position="74"/>
    </location>
</feature>
<feature type="region of interest" description="Disordered" evidence="1">
    <location>
        <begin position="91"/>
        <end position="151"/>
    </location>
</feature>
<reference evidence="3 4" key="1">
    <citation type="journal article" date="2018" name="Mol. Biol. Evol.">
        <title>Broad Genomic Sampling Reveals a Smut Pathogenic Ancestry of the Fungal Clade Ustilaginomycotina.</title>
        <authorList>
            <person name="Kijpornyongpan T."/>
            <person name="Mondo S.J."/>
            <person name="Barry K."/>
            <person name="Sandor L."/>
            <person name="Lee J."/>
            <person name="Lipzen A."/>
            <person name="Pangilinan J."/>
            <person name="LaButti K."/>
            <person name="Hainaut M."/>
            <person name="Henrissat B."/>
            <person name="Grigoriev I.V."/>
            <person name="Spatafora J.W."/>
            <person name="Aime M.C."/>
        </authorList>
    </citation>
    <scope>NUCLEOTIDE SEQUENCE [LARGE SCALE GENOMIC DNA]</scope>
    <source>
        <strain evidence="3 4">MCA 4198</strain>
    </source>
</reference>
<protein>
    <recommendedName>
        <fullName evidence="2">FMR1-interacting protein 1 conserved domain-containing protein</fullName>
    </recommendedName>
</protein>
<feature type="compositionally biased region" description="Low complexity" evidence="1">
    <location>
        <begin position="198"/>
        <end position="209"/>
    </location>
</feature>